<dbReference type="AlphaFoldDB" id="A0A174JD51"/>
<protein>
    <submittedName>
        <fullName evidence="2">Uncharacterized protein</fullName>
    </submittedName>
</protein>
<organism evidence="2 3">
    <name type="scientific">Faecalicatena contorta</name>
    <dbReference type="NCBI Taxonomy" id="39482"/>
    <lineage>
        <taxon>Bacteria</taxon>
        <taxon>Bacillati</taxon>
        <taxon>Bacillota</taxon>
        <taxon>Clostridia</taxon>
        <taxon>Lachnospirales</taxon>
        <taxon>Lachnospiraceae</taxon>
        <taxon>Faecalicatena</taxon>
    </lineage>
</organism>
<sequence>MEHQTKGTLRNQAVITSAGSPRATTPRFVRYWMGAIPPNADPIGGFRREPSCVERDIDQRKWE</sequence>
<dbReference type="EMBL" id="CYZU01000047">
    <property type="protein sequence ID" value="CUO97593.1"/>
    <property type="molecule type" value="Genomic_DNA"/>
</dbReference>
<evidence type="ECO:0000256" key="1">
    <source>
        <dbReference type="SAM" id="MobiDB-lite"/>
    </source>
</evidence>
<dbReference type="Proteomes" id="UP000095544">
    <property type="component" value="Unassembled WGS sequence"/>
</dbReference>
<feature type="region of interest" description="Disordered" evidence="1">
    <location>
        <begin position="1"/>
        <end position="21"/>
    </location>
</feature>
<feature type="region of interest" description="Disordered" evidence="1">
    <location>
        <begin position="39"/>
        <end position="63"/>
    </location>
</feature>
<dbReference type="OrthoDB" id="2084607at2"/>
<reference evidence="2 3" key="1">
    <citation type="submission" date="2015-09" db="EMBL/GenBank/DDBJ databases">
        <authorList>
            <consortium name="Pathogen Informatics"/>
        </authorList>
    </citation>
    <scope>NUCLEOTIDE SEQUENCE [LARGE SCALE GENOMIC DNA]</scope>
    <source>
        <strain evidence="2 3">2789STDY5834876</strain>
    </source>
</reference>
<feature type="compositionally biased region" description="Basic and acidic residues" evidence="1">
    <location>
        <begin position="46"/>
        <end position="63"/>
    </location>
</feature>
<proteinExistence type="predicted"/>
<dbReference type="STRING" id="39482.ERS852491_03895"/>
<evidence type="ECO:0000313" key="3">
    <source>
        <dbReference type="Proteomes" id="UP000095544"/>
    </source>
</evidence>
<evidence type="ECO:0000313" key="2">
    <source>
        <dbReference type="EMBL" id="CUO97593.1"/>
    </source>
</evidence>
<accession>A0A174JD51</accession>
<gene>
    <name evidence="2" type="ORF">ERS852491_03895</name>
</gene>
<name>A0A174JD51_9FIRM</name>